<name>A0ABT5KF16_9BURK</name>
<evidence type="ECO:0000313" key="2">
    <source>
        <dbReference type="EMBL" id="MDC8772526.1"/>
    </source>
</evidence>
<evidence type="ECO:0000259" key="1">
    <source>
        <dbReference type="PROSITE" id="PS51186"/>
    </source>
</evidence>
<sequence>MRPFALPCPPEIQCMALESEDIPALQAFFDANPEYFLIVGGEAAGPNLATEEFHELPPAEFSYSRMHYLAFTAVEPREPWRAIVQITSDLMAEGVCHIGLFIVATAQHGRGDAQALFDCIERWAANQGARWLRLGVVVGNLRAERFWASQGFVELRQRHGVPSGSRLNSIRVMLKPLAGATQAEYLALVARDRPDAPL</sequence>
<evidence type="ECO:0000313" key="3">
    <source>
        <dbReference type="Proteomes" id="UP001221189"/>
    </source>
</evidence>
<reference evidence="2 3" key="1">
    <citation type="submission" date="2022-10" db="EMBL/GenBank/DDBJ databases">
        <title>Paucibacter sp. hw1 Genome sequencing.</title>
        <authorList>
            <person name="Park S."/>
        </authorList>
    </citation>
    <scope>NUCLEOTIDE SEQUENCE [LARGE SCALE GENOMIC DNA]</scope>
    <source>
        <strain evidence="3">hw1</strain>
    </source>
</reference>
<feature type="domain" description="N-acetyltransferase" evidence="1">
    <location>
        <begin position="12"/>
        <end position="178"/>
    </location>
</feature>
<dbReference type="InterPro" id="IPR016181">
    <property type="entry name" value="Acyl_CoA_acyltransferase"/>
</dbReference>
<comment type="caution">
    <text evidence="2">The sequence shown here is derived from an EMBL/GenBank/DDBJ whole genome shotgun (WGS) entry which is preliminary data.</text>
</comment>
<dbReference type="SUPFAM" id="SSF55729">
    <property type="entry name" value="Acyl-CoA N-acyltransferases (Nat)"/>
    <property type="match status" value="1"/>
</dbReference>
<gene>
    <name evidence="2" type="ORF">PRZ03_13165</name>
</gene>
<proteinExistence type="predicted"/>
<keyword evidence="3" id="KW-1185">Reference proteome</keyword>
<organism evidence="2 3">
    <name type="scientific">Roseateles albus</name>
    <dbReference type="NCBI Taxonomy" id="2987525"/>
    <lineage>
        <taxon>Bacteria</taxon>
        <taxon>Pseudomonadati</taxon>
        <taxon>Pseudomonadota</taxon>
        <taxon>Betaproteobacteria</taxon>
        <taxon>Burkholderiales</taxon>
        <taxon>Sphaerotilaceae</taxon>
        <taxon>Roseateles</taxon>
    </lineage>
</organism>
<dbReference type="Pfam" id="PF00583">
    <property type="entry name" value="Acetyltransf_1"/>
    <property type="match status" value="1"/>
</dbReference>
<dbReference type="RefSeq" id="WP_273600714.1">
    <property type="nucleotide sequence ID" value="NZ_JAQQXT010000007.1"/>
</dbReference>
<accession>A0ABT5KF16</accession>
<dbReference type="PROSITE" id="PS51186">
    <property type="entry name" value="GNAT"/>
    <property type="match status" value="1"/>
</dbReference>
<dbReference type="EMBL" id="JAQQXT010000007">
    <property type="protein sequence ID" value="MDC8772526.1"/>
    <property type="molecule type" value="Genomic_DNA"/>
</dbReference>
<protein>
    <submittedName>
        <fullName evidence="2">GNAT family N-acetyltransferase</fullName>
    </submittedName>
</protein>
<dbReference type="InterPro" id="IPR000182">
    <property type="entry name" value="GNAT_dom"/>
</dbReference>
<dbReference type="Proteomes" id="UP001221189">
    <property type="component" value="Unassembled WGS sequence"/>
</dbReference>
<dbReference type="Gene3D" id="3.40.630.30">
    <property type="match status" value="1"/>
</dbReference>